<name>A0A1Y2M3Q6_EPING</name>
<proteinExistence type="predicted"/>
<evidence type="ECO:0000313" key="1">
    <source>
        <dbReference type="EMBL" id="OSS50746.1"/>
    </source>
</evidence>
<dbReference type="AlphaFoldDB" id="A0A1Y2M3Q6"/>
<evidence type="ECO:0000313" key="2">
    <source>
        <dbReference type="Proteomes" id="UP000193240"/>
    </source>
</evidence>
<keyword evidence="2" id="KW-1185">Reference proteome</keyword>
<protein>
    <submittedName>
        <fullName evidence="1">Uncharacterized protein</fullName>
    </submittedName>
</protein>
<accession>A0A1Y2M3Q6</accession>
<gene>
    <name evidence="1" type="ORF">B5807_04522</name>
</gene>
<dbReference type="Proteomes" id="UP000193240">
    <property type="component" value="Unassembled WGS sequence"/>
</dbReference>
<dbReference type="PANTHER" id="PTHR38795">
    <property type="entry name" value="DUF6604 DOMAIN-CONTAINING PROTEIN"/>
    <property type="match status" value="1"/>
</dbReference>
<sequence>MFGGAEFHESFYYTKPIEIPAEQDRVLYGLRRSAEDTAFAVYCYLQDATYFRLFSVRAWREFTLGGMGILTAVFCTNSADARIGRISEKLRMTFDSFKDTWMARMHTKLASFFRRYCGDDATVPGSHLDVLRPECDDITFARHANRKLGYYASTMVCLRTAHSMFENFLLPAKYRSDVSEEYLPLLKTLLQLRCLESMQGPIPSILKMDCMYSAARALVLGHLDSDAVLAAQMIYDSQQQLDPQSSQVEEIVEALSQLYGNKYKALWPFWASEDARTTKPLRFDRMYSQQMVLCYAVDDNYNLQEEMDKVERQQSKYYDVSDFGLLRHVPTLIGQIVAQYRFEYQHAFLDIANDYGHILAAIHFYNAARNSEHLQTQRWEDVEWIIDCQSSHTIFRGEPPTKNFEYAHRFCLVYGLDAVKFAANLELPVMGQVNDDVHLKNVAPARLHSCSRFVWTASSIDQIPGSYKNAPGDPMAMMSQMALERLNIASPYGEPNSIGVLIAAKESYDRDELARHFDIIDFHLICWDLLLAVRNICLEEAPNDYPAIRFGNDQGSAVLVAELLRDLASCRCHHERMWPKAINILSEMIKAQGSICWHAAQERMVLTEMVASDSDGVP</sequence>
<dbReference type="STRING" id="105696.A0A1Y2M3Q6"/>
<reference evidence="1 2" key="1">
    <citation type="journal article" date="2017" name="Genome Announc.">
        <title>Genome sequence of the saprophytic ascomycete Epicoccum nigrum ICMP 19927 strain isolated from New Zealand.</title>
        <authorList>
            <person name="Fokin M."/>
            <person name="Fleetwood D."/>
            <person name="Weir B.S."/>
            <person name="Villas-Boas S.G."/>
        </authorList>
    </citation>
    <scope>NUCLEOTIDE SEQUENCE [LARGE SCALE GENOMIC DNA]</scope>
    <source>
        <strain evidence="1 2">ICMP 19927</strain>
    </source>
</reference>
<dbReference type="EMBL" id="KZ107841">
    <property type="protein sequence ID" value="OSS50746.1"/>
    <property type="molecule type" value="Genomic_DNA"/>
</dbReference>
<dbReference type="InParanoid" id="A0A1Y2M3Q6"/>
<dbReference type="PANTHER" id="PTHR38795:SF1">
    <property type="entry name" value="DUF6604 DOMAIN-CONTAINING PROTEIN"/>
    <property type="match status" value="1"/>
</dbReference>
<organism evidence="1 2">
    <name type="scientific">Epicoccum nigrum</name>
    <name type="common">Soil fungus</name>
    <name type="synonym">Epicoccum purpurascens</name>
    <dbReference type="NCBI Taxonomy" id="105696"/>
    <lineage>
        <taxon>Eukaryota</taxon>
        <taxon>Fungi</taxon>
        <taxon>Dikarya</taxon>
        <taxon>Ascomycota</taxon>
        <taxon>Pezizomycotina</taxon>
        <taxon>Dothideomycetes</taxon>
        <taxon>Pleosporomycetidae</taxon>
        <taxon>Pleosporales</taxon>
        <taxon>Pleosporineae</taxon>
        <taxon>Didymellaceae</taxon>
        <taxon>Epicoccum</taxon>
    </lineage>
</organism>